<accession>H5TD94</accession>
<evidence type="ECO:0000313" key="1">
    <source>
        <dbReference type="EMBL" id="GAB56271.1"/>
    </source>
</evidence>
<proteinExistence type="predicted"/>
<dbReference type="RefSeq" id="WP_006006248.1">
    <property type="nucleotide sequence ID" value="NZ_BAET01000026.1"/>
</dbReference>
<comment type="caution">
    <text evidence="1">The sequence shown here is derived from an EMBL/GenBank/DDBJ whole genome shotgun (WGS) entry which is preliminary data.</text>
</comment>
<organism evidence="1 2">
    <name type="scientific">Glaciecola punicea ACAM 611</name>
    <dbReference type="NCBI Taxonomy" id="1121923"/>
    <lineage>
        <taxon>Bacteria</taxon>
        <taxon>Pseudomonadati</taxon>
        <taxon>Pseudomonadota</taxon>
        <taxon>Gammaproteobacteria</taxon>
        <taxon>Alteromonadales</taxon>
        <taxon>Alteromonadaceae</taxon>
        <taxon>Glaciecola</taxon>
    </lineage>
</organism>
<protein>
    <submittedName>
        <fullName evidence="1">Uncharacterized protein</fullName>
    </submittedName>
</protein>
<dbReference type="STRING" id="56804.BAE46_10875"/>
<reference evidence="1 2" key="2">
    <citation type="journal article" date="2017" name="Antonie Van Leeuwenhoek">
        <title>Rhizobium rhizosphaerae sp. nov., a novel species isolated from rice rhizosphere.</title>
        <authorList>
            <person name="Zhao J.J."/>
            <person name="Zhang J."/>
            <person name="Zhang R.J."/>
            <person name="Zhang C.W."/>
            <person name="Yin H.Q."/>
            <person name="Zhang X.X."/>
        </authorList>
    </citation>
    <scope>NUCLEOTIDE SEQUENCE [LARGE SCALE GENOMIC DNA]</scope>
    <source>
        <strain evidence="1 2">ACAM 611</strain>
    </source>
</reference>
<evidence type="ECO:0000313" key="2">
    <source>
        <dbReference type="Proteomes" id="UP000053586"/>
    </source>
</evidence>
<dbReference type="eggNOG" id="ENOG502Z9I1">
    <property type="taxonomic scope" value="Bacteria"/>
</dbReference>
<dbReference type="AlphaFoldDB" id="H5TD94"/>
<keyword evidence="2" id="KW-1185">Reference proteome</keyword>
<sequence length="200" mass="23552">MPKGDHSGRTQTRAYTHEYQRIYAKAFKPLLTEPLGSYTLTGTNLFTTHKTLELKELNGQRFAQFTINDKPHLIGLTLDDSSASNKLYITCPKCSKQRQSLYAIKQGYYCRECIGLHYSSQSERLKHRRIRRIRKLRKSLYGCSHPDINNLVVNIVYWQKPPYIRWDTFEAKRNIILKLERECWGAFNPQETYQNVTFKP</sequence>
<dbReference type="EMBL" id="BAET01000026">
    <property type="protein sequence ID" value="GAB56271.1"/>
    <property type="molecule type" value="Genomic_DNA"/>
</dbReference>
<gene>
    <name evidence="1" type="ORF">GPUN_2156</name>
</gene>
<name>H5TD94_9ALTE</name>
<reference evidence="1 2" key="1">
    <citation type="journal article" date="2012" name="J. Bacteriol.">
        <title>Genome sequence of proteorhodopsin-containing sea ice bacterium Glaciecola punicea ACAM 611T.</title>
        <authorList>
            <person name="Qin Q.-L."/>
            <person name="Xie B.-B."/>
            <person name="Shu Y.-L."/>
            <person name="Rong J.-C."/>
            <person name="Zhao D.-L."/>
            <person name="Zhang X.-Y."/>
            <person name="Chen X.-L."/>
            <person name="Zhou B.-C."/>
            <person name="Zhanga Y.-Z."/>
        </authorList>
    </citation>
    <scope>NUCLEOTIDE SEQUENCE [LARGE SCALE GENOMIC DNA]</scope>
    <source>
        <strain evidence="1 2">ACAM 611</strain>
    </source>
</reference>
<dbReference type="OrthoDB" id="6213966at2"/>
<dbReference type="Proteomes" id="UP000053586">
    <property type="component" value="Unassembled WGS sequence"/>
</dbReference>